<organism evidence="3 4">
    <name type="scientific">Zancudomyces culisetae</name>
    <name type="common">Gut fungus</name>
    <name type="synonym">Smittium culisetae</name>
    <dbReference type="NCBI Taxonomy" id="1213189"/>
    <lineage>
        <taxon>Eukaryota</taxon>
        <taxon>Fungi</taxon>
        <taxon>Fungi incertae sedis</taxon>
        <taxon>Zoopagomycota</taxon>
        <taxon>Kickxellomycotina</taxon>
        <taxon>Harpellomycetes</taxon>
        <taxon>Harpellales</taxon>
        <taxon>Legeriomycetaceae</taxon>
        <taxon>Zancudomyces</taxon>
    </lineage>
</organism>
<feature type="coiled-coil region" evidence="1">
    <location>
        <begin position="256"/>
        <end position="351"/>
    </location>
</feature>
<comment type="caution">
    <text evidence="3">The sequence shown here is derived from an EMBL/GenBank/DDBJ whole genome shotgun (WGS) entry which is preliminary data.</text>
</comment>
<reference evidence="4" key="1">
    <citation type="submission" date="2017-01" db="EMBL/GenBank/DDBJ databases">
        <authorList>
            <person name="Wang Y."/>
            <person name="White M."/>
            <person name="Kvist S."/>
            <person name="Moncalvo J.-M."/>
        </authorList>
    </citation>
    <scope>NUCLEOTIDE SEQUENCE [LARGE SCALE GENOMIC DNA]</scope>
    <source>
        <strain evidence="4">COL-18-3</strain>
    </source>
</reference>
<dbReference type="GO" id="GO:0043325">
    <property type="term" value="F:phosphatidylinositol-3,4-bisphosphate binding"/>
    <property type="evidence" value="ECO:0007669"/>
    <property type="project" value="TreeGrafter"/>
</dbReference>
<evidence type="ECO:0000256" key="2">
    <source>
        <dbReference type="SAM" id="MobiDB-lite"/>
    </source>
</evidence>
<dbReference type="InterPro" id="IPR030224">
    <property type="entry name" value="Sla2_fam"/>
</dbReference>
<dbReference type="AlphaFoldDB" id="A0A1R1PZF7"/>
<dbReference type="EMBL" id="LSSK01000009">
    <property type="protein sequence ID" value="OMH86326.1"/>
    <property type="molecule type" value="Genomic_DNA"/>
</dbReference>
<feature type="non-terminal residue" evidence="3">
    <location>
        <position position="563"/>
    </location>
</feature>
<evidence type="ECO:0000313" key="3">
    <source>
        <dbReference type="EMBL" id="OMH86326.1"/>
    </source>
</evidence>
<dbReference type="GO" id="GO:0030136">
    <property type="term" value="C:clathrin-coated vesicle"/>
    <property type="evidence" value="ECO:0007669"/>
    <property type="project" value="TreeGrafter"/>
</dbReference>
<dbReference type="GO" id="GO:0051015">
    <property type="term" value="F:actin filament binding"/>
    <property type="evidence" value="ECO:0007669"/>
    <property type="project" value="TreeGrafter"/>
</dbReference>
<dbReference type="GO" id="GO:0080025">
    <property type="term" value="F:phosphatidylinositol-3,5-bisphosphate binding"/>
    <property type="evidence" value="ECO:0007669"/>
    <property type="project" value="TreeGrafter"/>
</dbReference>
<feature type="region of interest" description="Disordered" evidence="2">
    <location>
        <begin position="1"/>
        <end position="70"/>
    </location>
</feature>
<dbReference type="PANTHER" id="PTHR10407:SF15">
    <property type="entry name" value="HUNTINGTIN INTERACTING PROTEIN 1"/>
    <property type="match status" value="1"/>
</dbReference>
<dbReference type="Gene3D" id="1.20.5.340">
    <property type="match status" value="1"/>
</dbReference>
<evidence type="ECO:0000313" key="4">
    <source>
        <dbReference type="Proteomes" id="UP000188320"/>
    </source>
</evidence>
<protein>
    <submittedName>
        <fullName evidence="3">Endocytosis protein end4</fullName>
    </submittedName>
</protein>
<dbReference type="OrthoDB" id="10262320at2759"/>
<dbReference type="GO" id="GO:0032051">
    <property type="term" value="F:clathrin light chain binding"/>
    <property type="evidence" value="ECO:0007669"/>
    <property type="project" value="TreeGrafter"/>
</dbReference>
<dbReference type="PANTHER" id="PTHR10407">
    <property type="entry name" value="HUNTINGTIN INTERACTING PROTEIN 1"/>
    <property type="match status" value="1"/>
</dbReference>
<sequence length="563" mass="64824">MEGEITIPAEGESSRKSPVASRDTSDKDRERMLNEQRRLEEEARQRKKQLEEERAEQERKMLDEQARELKRYEDEKNMMEAAALQQQRMMEEQAQEQLRIERERLLMEQRALEQQQQFEELQRQRKMAEQLQLEQQRQAMGRMMETEAQLKLLRETNERNNQAIAAYASRIQMLEQQMAQQAQLHQQSDASKDEIIKALQAQIEEWRQKYEALASLYSQLRQEHLGLLGKYKDSTLRAAEMEDELRFKVEQLQEFIKSKNTEVVEMISQRDEARDEVERVQREAAEERERYERQLQERIRQLQEKTEQFEHEISELGVKLTTEKNTLESQLDQYRRDLEQRSVRIAELESTMDHSNAEKDEEIAVLQAGMDQSILALANYQKQMATSKSDVDAQLRQLSEQHAEKMAGILDSIMQTCEDRVRDSVYEFGNAANTGIAYATPALALVQTEDAQYKGNSLSSAFSGYLVGSSSDQTPVIRAAIDLASSMAVLLPTIKGLFRFCPSFDESERLGASANAAAEICMLFFTNIQSTSAVAPASRSGVVVDLNRNFAHRLGGVSALVEK</sequence>
<evidence type="ECO:0000256" key="1">
    <source>
        <dbReference type="SAM" id="Coils"/>
    </source>
</evidence>
<keyword evidence="4" id="KW-1185">Reference proteome</keyword>
<name>A0A1R1PZF7_ZANCU</name>
<dbReference type="GO" id="GO:0035615">
    <property type="term" value="F:clathrin adaptor activity"/>
    <property type="evidence" value="ECO:0007669"/>
    <property type="project" value="TreeGrafter"/>
</dbReference>
<gene>
    <name evidence="3" type="ORF">AX774_g218</name>
</gene>
<dbReference type="GO" id="GO:0030864">
    <property type="term" value="C:cortical actin cytoskeleton"/>
    <property type="evidence" value="ECO:0007669"/>
    <property type="project" value="TreeGrafter"/>
</dbReference>
<keyword evidence="1" id="KW-0175">Coiled coil</keyword>
<accession>A0A1R1PZF7</accession>
<dbReference type="GO" id="GO:0048268">
    <property type="term" value="P:clathrin coat assembly"/>
    <property type="evidence" value="ECO:0007669"/>
    <property type="project" value="TreeGrafter"/>
</dbReference>
<proteinExistence type="predicted"/>
<dbReference type="Proteomes" id="UP000188320">
    <property type="component" value="Unassembled WGS sequence"/>
</dbReference>
<dbReference type="GO" id="GO:0007015">
    <property type="term" value="P:actin filament organization"/>
    <property type="evidence" value="ECO:0007669"/>
    <property type="project" value="TreeGrafter"/>
</dbReference>
<dbReference type="GO" id="GO:0006897">
    <property type="term" value="P:endocytosis"/>
    <property type="evidence" value="ECO:0007669"/>
    <property type="project" value="InterPro"/>
</dbReference>
<feature type="compositionally biased region" description="Basic and acidic residues" evidence="2">
    <location>
        <begin position="23"/>
        <end position="70"/>
    </location>
</feature>